<dbReference type="Pfam" id="PF02955">
    <property type="entry name" value="GSH-S_ATP"/>
    <property type="match status" value="1"/>
</dbReference>
<dbReference type="EMBL" id="QDKL01000001">
    <property type="protein sequence ID" value="RZF22448.1"/>
    <property type="molecule type" value="Genomic_DNA"/>
</dbReference>
<dbReference type="Gene3D" id="3.30.1490.20">
    <property type="entry name" value="ATP-grasp fold, A domain"/>
    <property type="match status" value="1"/>
</dbReference>
<evidence type="ECO:0000313" key="4">
    <source>
        <dbReference type="Proteomes" id="UP000443582"/>
    </source>
</evidence>
<accession>A0ABY0IHN3</accession>
<organism evidence="3 4">
    <name type="scientific">Halobacteriovorax vibrionivorans</name>
    <dbReference type="NCBI Taxonomy" id="2152716"/>
    <lineage>
        <taxon>Bacteria</taxon>
        <taxon>Pseudomonadati</taxon>
        <taxon>Bdellovibrionota</taxon>
        <taxon>Bacteriovoracia</taxon>
        <taxon>Bacteriovoracales</taxon>
        <taxon>Halobacteriovoraceae</taxon>
        <taxon>Halobacteriovorax</taxon>
    </lineage>
</organism>
<evidence type="ECO:0008006" key="5">
    <source>
        <dbReference type="Google" id="ProtNLM"/>
    </source>
</evidence>
<dbReference type="Pfam" id="PF02951">
    <property type="entry name" value="GSH-S_N"/>
    <property type="match status" value="1"/>
</dbReference>
<feature type="domain" description="Prokaryotic glutathione synthetase N-terminal" evidence="1">
    <location>
        <begin position="1"/>
        <end position="122"/>
    </location>
</feature>
<dbReference type="InterPro" id="IPR013815">
    <property type="entry name" value="ATP_grasp_subdomain_1"/>
</dbReference>
<dbReference type="InterPro" id="IPR004215">
    <property type="entry name" value="GSHS_N"/>
</dbReference>
<dbReference type="Proteomes" id="UP000443582">
    <property type="component" value="Unassembled WGS sequence"/>
</dbReference>
<name>A0ABY0IHN3_9BACT</name>
<protein>
    <recommendedName>
        <fullName evidence="5">Glutathione synthase</fullName>
    </recommendedName>
</protein>
<dbReference type="SUPFAM" id="SSF52440">
    <property type="entry name" value="PreATP-grasp domain"/>
    <property type="match status" value="1"/>
</dbReference>
<gene>
    <name evidence="3" type="ORF">DAY19_01365</name>
</gene>
<dbReference type="RefSeq" id="WP_114705393.1">
    <property type="nucleotide sequence ID" value="NZ_QDKL01000001.1"/>
</dbReference>
<keyword evidence="4" id="KW-1185">Reference proteome</keyword>
<reference evidence="4" key="1">
    <citation type="journal article" date="2019" name="Int. J. Syst. Evol. Microbiol.">
        <title>Halobacteriovorax valvorus sp. nov., a novel prokaryotic predator isolated from coastal seawater of China.</title>
        <authorList>
            <person name="Chen M.-X."/>
        </authorList>
    </citation>
    <scope>NUCLEOTIDE SEQUENCE [LARGE SCALE GENOMIC DNA]</scope>
    <source>
        <strain evidence="4">BL9</strain>
    </source>
</reference>
<sequence length="311" mass="35427">MKHIFFIDPIEKLVTKKDSTILMALTAQEKGNEVFVLFEDDFYIKNVGQVSFDCYKITGDINENFYIENFQVNEKEKVTLSHEVILHMRIDPPYDSRYQRYLWMLDFLESKTAVQVKNNPIGIMKHNEKLEAYLLENSLESYVGTSLNGVKSFVEKISAQGVRELILKPLDLYQGIGVEKISVNELEAKFKAKCDEFKGPVVVQQFDESVYAGEIRSIFYRAKEIGTILKVPQEGEYLANIAQGAKYSAVDLDPKVKNECEEVCKKLMNDGVDLVAFDILGNRLSEVNVTCPGLMVEVSSAMKRNLVLDLF</sequence>
<dbReference type="PANTHER" id="PTHR21621:SF4">
    <property type="entry name" value="GLUTATHIONE SYNTHETASE"/>
    <property type="match status" value="1"/>
</dbReference>
<proteinExistence type="predicted"/>
<dbReference type="PANTHER" id="PTHR21621">
    <property type="entry name" value="RIBOSOMAL PROTEIN S6 MODIFICATION PROTEIN"/>
    <property type="match status" value="1"/>
</dbReference>
<evidence type="ECO:0000259" key="1">
    <source>
        <dbReference type="Pfam" id="PF02951"/>
    </source>
</evidence>
<dbReference type="InterPro" id="IPR004218">
    <property type="entry name" value="GSHS_ATP-bd"/>
</dbReference>
<evidence type="ECO:0000259" key="2">
    <source>
        <dbReference type="Pfam" id="PF02955"/>
    </source>
</evidence>
<dbReference type="Gene3D" id="3.30.470.20">
    <property type="entry name" value="ATP-grasp fold, B domain"/>
    <property type="match status" value="1"/>
</dbReference>
<feature type="domain" description="Prokaryotic glutathione synthetase ATP-binding" evidence="2">
    <location>
        <begin position="142"/>
        <end position="301"/>
    </location>
</feature>
<comment type="caution">
    <text evidence="3">The sequence shown here is derived from an EMBL/GenBank/DDBJ whole genome shotgun (WGS) entry which is preliminary data.</text>
</comment>
<evidence type="ECO:0000313" key="3">
    <source>
        <dbReference type="EMBL" id="RZF22448.1"/>
    </source>
</evidence>
<dbReference type="Gene3D" id="3.40.50.20">
    <property type="match status" value="1"/>
</dbReference>
<dbReference type="SUPFAM" id="SSF56059">
    <property type="entry name" value="Glutathione synthetase ATP-binding domain-like"/>
    <property type="match status" value="1"/>
</dbReference>
<dbReference type="InterPro" id="IPR016185">
    <property type="entry name" value="PreATP-grasp_dom_sf"/>
</dbReference>